<evidence type="ECO:0000313" key="4">
    <source>
        <dbReference type="Proteomes" id="UP001205560"/>
    </source>
</evidence>
<reference evidence="3 4" key="1">
    <citation type="submission" date="2022-08" db="EMBL/GenBank/DDBJ databases">
        <title>Reclassification of Massilia species as members of the genera Telluria, Duganella, Pseudoduganella, Mokoshia gen. nov. and Zemynaea gen. nov. using orthogonal and non-orthogonal genome-based approaches.</title>
        <authorList>
            <person name="Bowman J.P."/>
        </authorList>
    </citation>
    <scope>NUCLEOTIDE SEQUENCE [LARGE SCALE GENOMIC DNA]</scope>
    <source>
        <strain evidence="3 4">LMG 28164</strain>
    </source>
</reference>
<protein>
    <submittedName>
        <fullName evidence="3">Triacylglycerol lipase</fullName>
    </submittedName>
</protein>
<dbReference type="EMBL" id="JANUGX010000005">
    <property type="protein sequence ID" value="MCS0588900.1"/>
    <property type="molecule type" value="Genomic_DNA"/>
</dbReference>
<keyword evidence="4" id="KW-1185">Reference proteome</keyword>
<dbReference type="SUPFAM" id="SSF53474">
    <property type="entry name" value="alpha/beta-Hydrolases"/>
    <property type="match status" value="1"/>
</dbReference>
<dbReference type="Gene3D" id="3.40.50.1820">
    <property type="entry name" value="alpha/beta hydrolase"/>
    <property type="match status" value="1"/>
</dbReference>
<dbReference type="InterPro" id="IPR029058">
    <property type="entry name" value="AB_hydrolase_fold"/>
</dbReference>
<dbReference type="Proteomes" id="UP001205560">
    <property type="component" value="Unassembled WGS sequence"/>
</dbReference>
<dbReference type="RefSeq" id="WP_258844667.1">
    <property type="nucleotide sequence ID" value="NZ_JANUGX010000005.1"/>
</dbReference>
<organism evidence="3 4">
    <name type="scientific">Massilia norwichensis</name>
    <dbReference type="NCBI Taxonomy" id="1442366"/>
    <lineage>
        <taxon>Bacteria</taxon>
        <taxon>Pseudomonadati</taxon>
        <taxon>Pseudomonadota</taxon>
        <taxon>Betaproteobacteria</taxon>
        <taxon>Burkholderiales</taxon>
        <taxon>Oxalobacteraceae</taxon>
        <taxon>Telluria group</taxon>
        <taxon>Massilia</taxon>
    </lineage>
</organism>
<sequence length="310" mass="32664">MKTFAKWLGTLLFALSFLHLPVASAASGYTQTKYPIVLVHGFLGWDNIGPYDYWFGIADALRRDGAKVYVAQVTAANSTEVRGEQLLAYVKQVLAATGAKKVNLIGHSHGGPTVRYVASVAPGLVASATSVGGVNKGAPLADIIRGSVAPGSFPESVLASIVNGVGQTIGFLSGDRSTQVSTAALGSMTTAGAAKFNAAHPEGVPRTACGEGDYQVKGVYYFSWSGAQPMTNVLDPLDAPFGLLSLAFKGEKNDGLVGSCSSHLGRVIRDDYGMNHMDEINQVAGLVNLFETNPVTVYRQHANRLREMGL</sequence>
<feature type="domain" description="AB hydrolase-1" evidence="2">
    <location>
        <begin position="34"/>
        <end position="232"/>
    </location>
</feature>
<dbReference type="InterPro" id="IPR000073">
    <property type="entry name" value="AB_hydrolase_1"/>
</dbReference>
<accession>A0ABT2A4Z7</accession>
<comment type="caution">
    <text evidence="3">The sequence shown here is derived from an EMBL/GenBank/DDBJ whole genome shotgun (WGS) entry which is preliminary data.</text>
</comment>
<feature type="chain" id="PRO_5047175523" evidence="1">
    <location>
        <begin position="26"/>
        <end position="310"/>
    </location>
</feature>
<name>A0ABT2A4Z7_9BURK</name>
<evidence type="ECO:0000256" key="1">
    <source>
        <dbReference type="SAM" id="SignalP"/>
    </source>
</evidence>
<evidence type="ECO:0000313" key="3">
    <source>
        <dbReference type="EMBL" id="MCS0588900.1"/>
    </source>
</evidence>
<proteinExistence type="predicted"/>
<feature type="signal peptide" evidence="1">
    <location>
        <begin position="1"/>
        <end position="25"/>
    </location>
</feature>
<dbReference type="Pfam" id="PF00561">
    <property type="entry name" value="Abhydrolase_1"/>
    <property type="match status" value="1"/>
</dbReference>
<gene>
    <name evidence="3" type="ORF">NX782_06745</name>
</gene>
<keyword evidence="1" id="KW-0732">Signal</keyword>
<evidence type="ECO:0000259" key="2">
    <source>
        <dbReference type="Pfam" id="PF00561"/>
    </source>
</evidence>